<organism evidence="1 2">
    <name type="scientific">Rhodococcoides yunnanense</name>
    <dbReference type="NCBI Taxonomy" id="278209"/>
    <lineage>
        <taxon>Bacteria</taxon>
        <taxon>Bacillati</taxon>
        <taxon>Actinomycetota</taxon>
        <taxon>Actinomycetes</taxon>
        <taxon>Mycobacteriales</taxon>
        <taxon>Nocardiaceae</taxon>
        <taxon>Rhodococcoides</taxon>
    </lineage>
</organism>
<dbReference type="Proteomes" id="UP001185755">
    <property type="component" value="Unassembled WGS sequence"/>
</dbReference>
<gene>
    <name evidence="1" type="ORF">R3P96_17455</name>
</gene>
<proteinExistence type="predicted"/>
<dbReference type="RefSeq" id="WP_317565371.1">
    <property type="nucleotide sequence ID" value="NZ_JAWLJX010000005.1"/>
</dbReference>
<accession>A0ABU4BFZ9</accession>
<evidence type="ECO:0000313" key="1">
    <source>
        <dbReference type="EMBL" id="MDV6263127.1"/>
    </source>
</evidence>
<dbReference type="EMBL" id="JAWLJX010000005">
    <property type="protein sequence ID" value="MDV6263127.1"/>
    <property type="molecule type" value="Genomic_DNA"/>
</dbReference>
<evidence type="ECO:0000313" key="2">
    <source>
        <dbReference type="Proteomes" id="UP001185755"/>
    </source>
</evidence>
<keyword evidence="2" id="KW-1185">Reference proteome</keyword>
<reference evidence="1 2" key="1">
    <citation type="submission" date="2023-10" db="EMBL/GenBank/DDBJ databases">
        <title>Development of a sustainable strategy for remediation of hydrocarbon-contaminated territories based on the waste exchange concept.</title>
        <authorList>
            <person name="Krivoruchko A."/>
        </authorList>
    </citation>
    <scope>NUCLEOTIDE SEQUENCE [LARGE SCALE GENOMIC DNA]</scope>
    <source>
        <strain evidence="1 2">IEGM 1323</strain>
    </source>
</reference>
<name>A0ABU4BFZ9_9NOCA</name>
<protein>
    <submittedName>
        <fullName evidence="1">Uncharacterized protein</fullName>
    </submittedName>
</protein>
<comment type="caution">
    <text evidence="1">The sequence shown here is derived from an EMBL/GenBank/DDBJ whole genome shotgun (WGS) entry which is preliminary data.</text>
</comment>
<sequence>MKPGSMPPPHPPDRFDHVEVTSDSELHDWLSQHHSQHDAVWLVTWKKSTPTKYVPHEQVLDQLVAFGWIDGIRRRIDDERTRQLISPRRTRPWARS</sequence>